<keyword evidence="1" id="KW-0255">Endonuclease</keyword>
<keyword evidence="1" id="KW-0378">Hydrolase</keyword>
<keyword evidence="2" id="KW-1185">Reference proteome</keyword>
<protein>
    <submittedName>
        <fullName evidence="1">mRNA-degrading endonuclease RelE of RelBE toxin-antitoxin system</fullName>
    </submittedName>
</protein>
<keyword evidence="1" id="KW-0540">Nuclease</keyword>
<evidence type="ECO:0000313" key="2">
    <source>
        <dbReference type="Proteomes" id="UP001234495"/>
    </source>
</evidence>
<proteinExistence type="predicted"/>
<comment type="caution">
    <text evidence="1">The sequence shown here is derived from an EMBL/GenBank/DDBJ whole genome shotgun (WGS) entry which is preliminary data.</text>
</comment>
<organism evidence="1 2">
    <name type="scientific">Metabacillus malikii</name>
    <dbReference type="NCBI Taxonomy" id="1504265"/>
    <lineage>
        <taxon>Bacteria</taxon>
        <taxon>Bacillati</taxon>
        <taxon>Bacillota</taxon>
        <taxon>Bacilli</taxon>
        <taxon>Bacillales</taxon>
        <taxon>Bacillaceae</taxon>
        <taxon>Metabacillus</taxon>
    </lineage>
</organism>
<name>A0ABT9ZHG9_9BACI</name>
<evidence type="ECO:0000313" key="1">
    <source>
        <dbReference type="EMBL" id="MDQ0231728.1"/>
    </source>
</evidence>
<dbReference type="RefSeq" id="WP_307343168.1">
    <property type="nucleotide sequence ID" value="NZ_JAUSUD010000014.1"/>
</dbReference>
<accession>A0ABT9ZHG9</accession>
<sequence length="65" mass="7998">MTQVLEVRKLSEVNEELQQLSKECEKAFSAWIRDRENTKLFVEYKELLKKRRLLISEYRSYFLIK</sequence>
<gene>
    <name evidence="1" type="ORF">J2S19_003012</name>
</gene>
<dbReference type="Proteomes" id="UP001234495">
    <property type="component" value="Unassembled WGS sequence"/>
</dbReference>
<reference evidence="1 2" key="1">
    <citation type="submission" date="2023-07" db="EMBL/GenBank/DDBJ databases">
        <title>Genomic Encyclopedia of Type Strains, Phase IV (KMG-IV): sequencing the most valuable type-strain genomes for metagenomic binning, comparative biology and taxonomic classification.</title>
        <authorList>
            <person name="Goeker M."/>
        </authorList>
    </citation>
    <scope>NUCLEOTIDE SEQUENCE [LARGE SCALE GENOMIC DNA]</scope>
    <source>
        <strain evidence="1 2">DSM 29005</strain>
    </source>
</reference>
<dbReference type="GO" id="GO:0004519">
    <property type="term" value="F:endonuclease activity"/>
    <property type="evidence" value="ECO:0007669"/>
    <property type="project" value="UniProtKB-KW"/>
</dbReference>
<dbReference type="EMBL" id="JAUSUD010000014">
    <property type="protein sequence ID" value="MDQ0231728.1"/>
    <property type="molecule type" value="Genomic_DNA"/>
</dbReference>